<dbReference type="Pfam" id="PF02446">
    <property type="entry name" value="Glyco_hydro_77"/>
    <property type="match status" value="1"/>
</dbReference>
<dbReference type="NCBIfam" id="TIGR00217">
    <property type="entry name" value="malQ"/>
    <property type="match status" value="1"/>
</dbReference>
<protein>
    <recommendedName>
        <fullName evidence="4 10">4-alpha-glucanotransferase</fullName>
        <ecNumber evidence="3 10">2.4.1.25</ecNumber>
    </recommendedName>
    <alternativeName>
        <fullName evidence="8 10">Amylomaltase</fullName>
    </alternativeName>
    <alternativeName>
        <fullName evidence="9 10">Disproportionating enzyme</fullName>
    </alternativeName>
</protein>
<reference evidence="11" key="1">
    <citation type="submission" date="2019-11" db="EMBL/GenBank/DDBJ databases">
        <title>Genomic insights into an expanded diversity of filamentous marine cyanobacteria reveals the extraordinary biosynthetic potential of Moorea and Okeania.</title>
        <authorList>
            <person name="Ferreira Leao T."/>
            <person name="Wang M."/>
            <person name="Moss N."/>
            <person name="Da Silva R."/>
            <person name="Sanders J."/>
            <person name="Nurk S."/>
            <person name="Gurevich A."/>
            <person name="Humphrey G."/>
            <person name="Reher R."/>
            <person name="Zhu Q."/>
            <person name="Belda-Ferre P."/>
            <person name="Glukhov E."/>
            <person name="Rex R."/>
            <person name="Dorrestein P.C."/>
            <person name="Knight R."/>
            <person name="Pevzner P."/>
            <person name="Gerwick W.H."/>
            <person name="Gerwick L."/>
        </authorList>
    </citation>
    <scope>NUCLEOTIDE SEQUENCE</scope>
    <source>
        <strain evidence="11">SIO1C4</strain>
    </source>
</reference>
<accession>A0A6B3NGK4</accession>
<dbReference type="EMBL" id="JAAHFQ010000413">
    <property type="protein sequence ID" value="NER29682.1"/>
    <property type="molecule type" value="Genomic_DNA"/>
</dbReference>
<keyword evidence="5 10" id="KW-0328">Glycosyltransferase</keyword>
<comment type="similarity">
    <text evidence="2 10">Belongs to the disproportionating enzyme family.</text>
</comment>
<evidence type="ECO:0000256" key="8">
    <source>
        <dbReference type="ARBA" id="ARBA00031423"/>
    </source>
</evidence>
<evidence type="ECO:0000256" key="5">
    <source>
        <dbReference type="ARBA" id="ARBA00022676"/>
    </source>
</evidence>
<organism evidence="11">
    <name type="scientific">Symploca sp. SIO1C4</name>
    <dbReference type="NCBI Taxonomy" id="2607765"/>
    <lineage>
        <taxon>Bacteria</taxon>
        <taxon>Bacillati</taxon>
        <taxon>Cyanobacteriota</taxon>
        <taxon>Cyanophyceae</taxon>
        <taxon>Coleofasciculales</taxon>
        <taxon>Coleofasciculaceae</taxon>
        <taxon>Symploca</taxon>
    </lineage>
</organism>
<evidence type="ECO:0000256" key="3">
    <source>
        <dbReference type="ARBA" id="ARBA00012560"/>
    </source>
</evidence>
<gene>
    <name evidence="11" type="primary">malQ</name>
    <name evidence="11" type="ORF">F6J89_19215</name>
</gene>
<comment type="caution">
    <text evidence="11">The sequence shown here is derived from an EMBL/GenBank/DDBJ whole genome shotgun (WGS) entry which is preliminary data.</text>
</comment>
<dbReference type="NCBIfam" id="NF011079">
    <property type="entry name" value="PRK14508.1-2"/>
    <property type="match status" value="1"/>
</dbReference>
<dbReference type="NCBIfam" id="NF011080">
    <property type="entry name" value="PRK14508.1-3"/>
    <property type="match status" value="1"/>
</dbReference>
<evidence type="ECO:0000256" key="6">
    <source>
        <dbReference type="ARBA" id="ARBA00022679"/>
    </source>
</evidence>
<evidence type="ECO:0000256" key="9">
    <source>
        <dbReference type="ARBA" id="ARBA00031501"/>
    </source>
</evidence>
<evidence type="ECO:0000256" key="10">
    <source>
        <dbReference type="RuleBase" id="RU361207"/>
    </source>
</evidence>
<dbReference type="GO" id="GO:0005975">
    <property type="term" value="P:carbohydrate metabolic process"/>
    <property type="evidence" value="ECO:0007669"/>
    <property type="project" value="InterPro"/>
</dbReference>
<evidence type="ECO:0000256" key="1">
    <source>
        <dbReference type="ARBA" id="ARBA00000439"/>
    </source>
</evidence>
<keyword evidence="7 10" id="KW-0119">Carbohydrate metabolism</keyword>
<dbReference type="InterPro" id="IPR017853">
    <property type="entry name" value="GH"/>
</dbReference>
<dbReference type="PANTHER" id="PTHR32438">
    <property type="entry name" value="4-ALPHA-GLUCANOTRANSFERASE DPE1, CHLOROPLASTIC/AMYLOPLASTIC"/>
    <property type="match status" value="1"/>
</dbReference>
<name>A0A6B3NGK4_9CYAN</name>
<evidence type="ECO:0000256" key="4">
    <source>
        <dbReference type="ARBA" id="ARBA00020295"/>
    </source>
</evidence>
<dbReference type="Gene3D" id="3.20.20.80">
    <property type="entry name" value="Glycosidases"/>
    <property type="match status" value="1"/>
</dbReference>
<comment type="catalytic activity">
    <reaction evidence="1 10">
        <text>Transfers a segment of a (1-&gt;4)-alpha-D-glucan to a new position in an acceptor, which may be glucose or a (1-&gt;4)-alpha-D-glucan.</text>
        <dbReference type="EC" id="2.4.1.25"/>
    </reaction>
</comment>
<evidence type="ECO:0000256" key="2">
    <source>
        <dbReference type="ARBA" id="ARBA00005684"/>
    </source>
</evidence>
<dbReference type="AlphaFoldDB" id="A0A6B3NGK4"/>
<dbReference type="InterPro" id="IPR003385">
    <property type="entry name" value="Glyco_hydro_77"/>
</dbReference>
<sequence length="506" mass="58358">MLLPRSSGILLHPTSFPSRFGIGDLGSQAYKFIDFLVESNQQFWQILPLGPTGYGNSPYMSYSAMAGNPLLISPEKLQEDGLLADADLANVAEFSLDRVDYEPVIPTKWQLLRQACTNFKANTPEEQQQEFAQFCQAKASWLEDYALFMALHQAFDETSWHTWEPEIAKAQPEAVEKWRQQLSEEIYFHKYLQFEFYRQWSSLKKYANDKRIQIIGDIPIYVAHHSADVWAHREIFAIDEETGEVAWMAGVPPDYFSETGQLWGNPVYNWQELEKENFQWWIERIRRMFEYVDVLRIDHFRGFEAYWEVEKGEETAINGRWVKAPGTALFEVLRKELGDLPIIAEDLGIITPEVEELRDSFEFPGMKILQFAFGGGPGNPYLPFNLTRNCIVYAGTHDNDTTRGWFNQIPDYERDNLLRYLGGISPDGVNWDLIRLALSSIANLAIITVQDLLDLGEEACMNKPGTTQGNWEWRYLPDALTPALSDRLKTLTYIYGRAPQPQEQEN</sequence>
<evidence type="ECO:0000313" key="11">
    <source>
        <dbReference type="EMBL" id="NER29682.1"/>
    </source>
</evidence>
<dbReference type="PANTHER" id="PTHR32438:SF5">
    <property type="entry name" value="4-ALPHA-GLUCANOTRANSFERASE DPE1, CHLOROPLASTIC_AMYLOPLASTIC"/>
    <property type="match status" value="1"/>
</dbReference>
<evidence type="ECO:0000256" key="7">
    <source>
        <dbReference type="ARBA" id="ARBA00023277"/>
    </source>
</evidence>
<keyword evidence="6 10" id="KW-0808">Transferase</keyword>
<dbReference type="GO" id="GO:0004134">
    <property type="term" value="F:4-alpha-glucanotransferase activity"/>
    <property type="evidence" value="ECO:0007669"/>
    <property type="project" value="UniProtKB-EC"/>
</dbReference>
<dbReference type="SUPFAM" id="SSF51445">
    <property type="entry name" value="(Trans)glycosidases"/>
    <property type="match status" value="1"/>
</dbReference>
<proteinExistence type="inferred from homology"/>
<dbReference type="EC" id="2.4.1.25" evidence="3 10"/>